<keyword evidence="3" id="KW-1185">Reference proteome</keyword>
<evidence type="ECO:0000313" key="2">
    <source>
        <dbReference type="EMBL" id="EXG79869.1"/>
    </source>
</evidence>
<dbReference type="OrthoDB" id="9781927at2"/>
<feature type="region of interest" description="Disordered" evidence="1">
    <location>
        <begin position="59"/>
        <end position="87"/>
    </location>
</feature>
<dbReference type="Proteomes" id="UP000021053">
    <property type="component" value="Unassembled WGS sequence"/>
</dbReference>
<proteinExistence type="predicted"/>
<dbReference type="RefSeq" id="WP_157017345.1">
    <property type="nucleotide sequence ID" value="NZ_KK073874.1"/>
</dbReference>
<evidence type="ECO:0000256" key="1">
    <source>
        <dbReference type="SAM" id="MobiDB-lite"/>
    </source>
</evidence>
<comment type="caution">
    <text evidence="2">The sequence shown here is derived from an EMBL/GenBank/DDBJ whole genome shotgun (WGS) entry which is preliminary data.</text>
</comment>
<evidence type="ECO:0000313" key="3">
    <source>
        <dbReference type="Proteomes" id="UP000021053"/>
    </source>
</evidence>
<protein>
    <submittedName>
        <fullName evidence="2">Uncharacterized protein</fullName>
    </submittedName>
</protein>
<organism evidence="2 3">
    <name type="scientific">Cryptosporangium arvum DSM 44712</name>
    <dbReference type="NCBI Taxonomy" id="927661"/>
    <lineage>
        <taxon>Bacteria</taxon>
        <taxon>Bacillati</taxon>
        <taxon>Actinomycetota</taxon>
        <taxon>Actinomycetes</taxon>
        <taxon>Cryptosporangiales</taxon>
        <taxon>Cryptosporangiaceae</taxon>
        <taxon>Cryptosporangium</taxon>
    </lineage>
</organism>
<reference evidence="2 3" key="1">
    <citation type="submission" date="2013-07" db="EMBL/GenBank/DDBJ databases">
        <authorList>
            <consortium name="DOE Joint Genome Institute"/>
            <person name="Eisen J."/>
            <person name="Huntemann M."/>
            <person name="Han J."/>
            <person name="Chen A."/>
            <person name="Kyrpides N."/>
            <person name="Mavromatis K."/>
            <person name="Markowitz V."/>
            <person name="Palaniappan K."/>
            <person name="Ivanova N."/>
            <person name="Schaumberg A."/>
            <person name="Pati A."/>
            <person name="Liolios K."/>
            <person name="Nordberg H.P."/>
            <person name="Cantor M.N."/>
            <person name="Hua S.X."/>
            <person name="Woyke T."/>
        </authorList>
    </citation>
    <scope>NUCLEOTIDE SEQUENCE [LARGE SCALE GENOMIC DNA]</scope>
    <source>
        <strain evidence="2 3">DSM 44712</strain>
    </source>
</reference>
<gene>
    <name evidence="2" type="ORF">CryarDRAFT_0919</name>
</gene>
<name>A0A010ZMH7_9ACTN</name>
<accession>A0A010ZMH7</accession>
<dbReference type="HOGENOM" id="CLU_857169_0_0_11"/>
<dbReference type="AlphaFoldDB" id="A0A010ZMH7"/>
<sequence length="324" mass="35074">MTDLGAFARGLSLLSPRDDETYRAMARLFGYDVAPTVPNPESISVERPYIVQDRRIDASEGATAPDTRIPPLDVSASAAGKSPQEAGIPASLTRYEPRLMVEKELRDKLEDGVRLPPVPPLVSSARNIDTLFRPSWQREIIKELATIETFTDEPSVESLVEALATGKAIAALPATTRIDVNPRVRVLIDTAQSMLPFTEDQALFAAALQRVLGKPMVAVERLRNAPQQVSAEGGARWSPAIASLGESLIVVSDLGMTRHLVKQGFTTVYWIDFARSSFAASGLRPVAVVPCSLGLVPDLVRKAFAVIPWDRPTSPGLVGRVSRG</sequence>
<dbReference type="EMBL" id="JFBT01000001">
    <property type="protein sequence ID" value="EXG79869.1"/>
    <property type="molecule type" value="Genomic_DNA"/>
</dbReference>